<organism evidence="1 2">
    <name type="scientific">Ophiocordyceps unilateralis</name>
    <name type="common">Zombie-ant fungus</name>
    <name type="synonym">Torrubia unilateralis</name>
    <dbReference type="NCBI Taxonomy" id="268505"/>
    <lineage>
        <taxon>Eukaryota</taxon>
        <taxon>Fungi</taxon>
        <taxon>Dikarya</taxon>
        <taxon>Ascomycota</taxon>
        <taxon>Pezizomycotina</taxon>
        <taxon>Sordariomycetes</taxon>
        <taxon>Hypocreomycetidae</taxon>
        <taxon>Hypocreales</taxon>
        <taxon>Ophiocordycipitaceae</taxon>
        <taxon>Ophiocordyceps</taxon>
    </lineage>
</organism>
<reference evidence="1 2" key="2">
    <citation type="journal article" date="2017" name="Sci. Rep.">
        <title>Ant-infecting Ophiocordyceps genomes reveal a high diversity of potential behavioral manipulation genes and a possible major role for enterotoxins.</title>
        <authorList>
            <person name="de Bekker C."/>
            <person name="Ohm R.A."/>
            <person name="Evans H.C."/>
            <person name="Brachmann A."/>
            <person name="Hughes D.P."/>
        </authorList>
    </citation>
    <scope>NUCLEOTIDE SEQUENCE [LARGE SCALE GENOMIC DNA]</scope>
    <source>
        <strain evidence="1 2">SC16a</strain>
    </source>
</reference>
<sequence>MFAQYRLPPFLHASHPRTTTTLAAITAGFTRAIQYTWQSGAVDCSAAGAAVMLAVVIVTALSHHQHRPQSSDTNQRCRRRQRFIHPSIPPTPGSVLFFPPRAGPLLQPSKRLSKEAPLRMMRLPVTRGGPLSV</sequence>
<evidence type="ECO:0000313" key="2">
    <source>
        <dbReference type="Proteomes" id="UP000037136"/>
    </source>
</evidence>
<keyword evidence="2" id="KW-1185">Reference proteome</keyword>
<comment type="caution">
    <text evidence="1">The sequence shown here is derived from an EMBL/GenBank/DDBJ whole genome shotgun (WGS) entry which is preliminary data.</text>
</comment>
<protein>
    <submittedName>
        <fullName evidence="1">Uncharacterized protein</fullName>
    </submittedName>
</protein>
<evidence type="ECO:0000313" key="1">
    <source>
        <dbReference type="EMBL" id="PFH60412.1"/>
    </source>
</evidence>
<proteinExistence type="predicted"/>
<name>A0A2A9PHM3_OPHUN</name>
<dbReference type="Proteomes" id="UP000037136">
    <property type="component" value="Unassembled WGS sequence"/>
</dbReference>
<dbReference type="EMBL" id="LAZP02000131">
    <property type="protein sequence ID" value="PFH60412.1"/>
    <property type="molecule type" value="Genomic_DNA"/>
</dbReference>
<dbReference type="AlphaFoldDB" id="A0A2A9PHM3"/>
<gene>
    <name evidence="1" type="ORF">XA68_11034</name>
</gene>
<reference evidence="1 2" key="1">
    <citation type="journal article" date="2015" name="BMC Genomics">
        <title>Gene expression during zombie ant biting behavior reflects the complexity underlying fungal parasitic behavioral manipulation.</title>
        <authorList>
            <person name="de Bekker C."/>
            <person name="Ohm R.A."/>
            <person name="Loreto R.G."/>
            <person name="Sebastian A."/>
            <person name="Albert I."/>
            <person name="Merrow M."/>
            <person name="Brachmann A."/>
            <person name="Hughes D.P."/>
        </authorList>
    </citation>
    <scope>NUCLEOTIDE SEQUENCE [LARGE SCALE GENOMIC DNA]</scope>
    <source>
        <strain evidence="1 2">SC16a</strain>
    </source>
</reference>
<accession>A0A2A9PHM3</accession>